<evidence type="ECO:0000313" key="1">
    <source>
        <dbReference type="EMBL" id="KAJ8642534.1"/>
    </source>
</evidence>
<proteinExistence type="predicted"/>
<accession>A0ACC2MA01</accession>
<gene>
    <name evidence="1" type="ORF">MRB53_004282</name>
</gene>
<name>A0ACC2MA01_PERAE</name>
<comment type="caution">
    <text evidence="1">The sequence shown here is derived from an EMBL/GenBank/DDBJ whole genome shotgun (WGS) entry which is preliminary data.</text>
</comment>
<dbReference type="EMBL" id="CM056810">
    <property type="protein sequence ID" value="KAJ8642534.1"/>
    <property type="molecule type" value="Genomic_DNA"/>
</dbReference>
<organism evidence="1 2">
    <name type="scientific">Persea americana</name>
    <name type="common">Avocado</name>
    <dbReference type="NCBI Taxonomy" id="3435"/>
    <lineage>
        <taxon>Eukaryota</taxon>
        <taxon>Viridiplantae</taxon>
        <taxon>Streptophyta</taxon>
        <taxon>Embryophyta</taxon>
        <taxon>Tracheophyta</taxon>
        <taxon>Spermatophyta</taxon>
        <taxon>Magnoliopsida</taxon>
        <taxon>Magnoliidae</taxon>
        <taxon>Laurales</taxon>
        <taxon>Lauraceae</taxon>
        <taxon>Persea</taxon>
    </lineage>
</organism>
<dbReference type="Proteomes" id="UP001234297">
    <property type="component" value="Chromosome 2"/>
</dbReference>
<sequence length="161" mass="19306">MMMSVLKMAKWINLHQELLEIIFDLCLLPDQIRMRFVCKSWRLILKNPRELPWLMMLPNNNQEEEEDHCHQDLNARAFFSLSEQKEDHHPDPDARAFFSLSKQKIHTIHLLEIRGKCCYGSFQNGWLMIRDKLDVFLFHPLFKRRLELPHQSTLPSNIILI</sequence>
<keyword evidence="2" id="KW-1185">Reference proteome</keyword>
<protein>
    <submittedName>
        <fullName evidence="1">Uncharacterized protein</fullName>
    </submittedName>
</protein>
<evidence type="ECO:0000313" key="2">
    <source>
        <dbReference type="Proteomes" id="UP001234297"/>
    </source>
</evidence>
<reference evidence="1 2" key="1">
    <citation type="journal article" date="2022" name="Hortic Res">
        <title>A haplotype resolved chromosomal level avocado genome allows analysis of novel avocado genes.</title>
        <authorList>
            <person name="Nath O."/>
            <person name="Fletcher S.J."/>
            <person name="Hayward A."/>
            <person name="Shaw L.M."/>
            <person name="Masouleh A.K."/>
            <person name="Furtado A."/>
            <person name="Henry R.J."/>
            <person name="Mitter N."/>
        </authorList>
    </citation>
    <scope>NUCLEOTIDE SEQUENCE [LARGE SCALE GENOMIC DNA]</scope>
    <source>
        <strain evidence="2">cv. Hass</strain>
    </source>
</reference>